<organism evidence="1 2">
    <name type="scientific">Lepeophtheirus salmonis</name>
    <name type="common">Salmon louse</name>
    <name type="synonym">Caligus salmonis</name>
    <dbReference type="NCBI Taxonomy" id="72036"/>
    <lineage>
        <taxon>Eukaryota</taxon>
        <taxon>Metazoa</taxon>
        <taxon>Ecdysozoa</taxon>
        <taxon>Arthropoda</taxon>
        <taxon>Crustacea</taxon>
        <taxon>Multicrustacea</taxon>
        <taxon>Hexanauplia</taxon>
        <taxon>Copepoda</taxon>
        <taxon>Siphonostomatoida</taxon>
        <taxon>Caligidae</taxon>
        <taxon>Lepeophtheirus</taxon>
    </lineage>
</organism>
<dbReference type="Proteomes" id="UP000675881">
    <property type="component" value="Chromosome 11"/>
</dbReference>
<proteinExistence type="predicted"/>
<protein>
    <submittedName>
        <fullName evidence="1">(salmon louse) hypothetical protein</fullName>
    </submittedName>
</protein>
<dbReference type="OrthoDB" id="10264848at2759"/>
<evidence type="ECO:0000313" key="2">
    <source>
        <dbReference type="Proteomes" id="UP000675881"/>
    </source>
</evidence>
<evidence type="ECO:0000313" key="1">
    <source>
        <dbReference type="EMBL" id="CAF2803161.1"/>
    </source>
</evidence>
<dbReference type="AlphaFoldDB" id="A0A7R8CF54"/>
<accession>A0A7R8CF54</accession>
<keyword evidence="2" id="KW-1185">Reference proteome</keyword>
<reference evidence="1" key="1">
    <citation type="submission" date="2021-02" db="EMBL/GenBank/DDBJ databases">
        <authorList>
            <person name="Bekaert M."/>
        </authorList>
    </citation>
    <scope>NUCLEOTIDE SEQUENCE</scope>
    <source>
        <strain evidence="1">IoA-00</strain>
    </source>
</reference>
<name>A0A7R8CF54_LEPSM</name>
<gene>
    <name evidence="1" type="ORF">LSAA_2974</name>
</gene>
<sequence length="132" mass="15468">MWEKKKRNPHGSRVNNSESQTIILKTSSWVPKKLFVENEKASLRDLNERVKKASQDLALSAWTARAQRVNLDELLLKAGDPSSSVLRANLHHEILYTEFLKKRFDKNHPNSWVKFFGFINLLLRKYSPPNYF</sequence>
<dbReference type="EMBL" id="HG994590">
    <property type="protein sequence ID" value="CAF2803161.1"/>
    <property type="molecule type" value="Genomic_DNA"/>
</dbReference>